<evidence type="ECO:0000256" key="1">
    <source>
        <dbReference type="SAM" id="MobiDB-lite"/>
    </source>
</evidence>
<dbReference type="CDD" id="cd07302">
    <property type="entry name" value="CHD"/>
    <property type="match status" value="1"/>
</dbReference>
<dbReference type="InterPro" id="IPR001054">
    <property type="entry name" value="A/G_cyclase"/>
</dbReference>
<organism evidence="3 4">
    <name type="scientific">Kytococcus aerolatus</name>
    <dbReference type="NCBI Taxonomy" id="592308"/>
    <lineage>
        <taxon>Bacteria</taxon>
        <taxon>Bacillati</taxon>
        <taxon>Actinomycetota</taxon>
        <taxon>Actinomycetes</taxon>
        <taxon>Micrococcales</taxon>
        <taxon>Kytococcaceae</taxon>
        <taxon>Kytococcus</taxon>
    </lineage>
</organism>
<dbReference type="AlphaFoldDB" id="A0A212TZL6"/>
<dbReference type="Gene3D" id="3.30.70.1230">
    <property type="entry name" value="Nucleotide cyclase"/>
    <property type="match status" value="1"/>
</dbReference>
<proteinExistence type="predicted"/>
<gene>
    <name evidence="3" type="ORF">SAMN05445756_1482</name>
</gene>
<reference evidence="3 4" key="1">
    <citation type="submission" date="2017-06" db="EMBL/GenBank/DDBJ databases">
        <authorList>
            <person name="Kim H.J."/>
            <person name="Triplett B.A."/>
        </authorList>
    </citation>
    <scope>NUCLEOTIDE SEQUENCE [LARGE SCALE GENOMIC DNA]</scope>
    <source>
        <strain evidence="3 4">DSM 22179</strain>
    </source>
</reference>
<sequence>MERLRDVRPAHGEQPLLNHSLPSEVPPAPPGDQVRRPARIMDDIAERLFGRRRTMRRDEVARLAHIELPLAQRLWRALGFQNVRADDTAFSETDLEALRHASGLLGHHQMDEETLVALARGIGVTTERMATWQAEIFIASIQEARRQGHSPQQSDLLGHGQGAETVSDRLTPGAVAASGAAIADLADDLEAVIGYAWRRHLAAALATLFADATSEEITEGVTRSVGFADMVSFTERVAHASDRDVARLVTRFEELAADVIARHGGRVVKTIGDEVLYQANDPRSALLIAHDLVHGAAGDRLLPPLRAGVATGRVLLRLGDVYGATVNRASRLTDRAPAGQILCDAATAEPLRENQAWRFVEGADAVLRGVGTVTPFHLVSVPPGASTRAPRPAWSDQ</sequence>
<dbReference type="PROSITE" id="PS50125">
    <property type="entry name" value="GUANYLATE_CYCLASE_2"/>
    <property type="match status" value="1"/>
</dbReference>
<dbReference type="InterPro" id="IPR029787">
    <property type="entry name" value="Nucleotide_cyclase"/>
</dbReference>
<evidence type="ECO:0000313" key="4">
    <source>
        <dbReference type="Proteomes" id="UP000198122"/>
    </source>
</evidence>
<accession>A0A212TZL6</accession>
<name>A0A212TZL6_9MICO</name>
<dbReference type="GO" id="GO:0004016">
    <property type="term" value="F:adenylate cyclase activity"/>
    <property type="evidence" value="ECO:0007669"/>
    <property type="project" value="UniProtKB-ARBA"/>
</dbReference>
<keyword evidence="4" id="KW-1185">Reference proteome</keyword>
<dbReference type="EMBL" id="FYEZ01000002">
    <property type="protein sequence ID" value="SNC71428.1"/>
    <property type="molecule type" value="Genomic_DNA"/>
</dbReference>
<dbReference type="Proteomes" id="UP000198122">
    <property type="component" value="Unassembled WGS sequence"/>
</dbReference>
<protein>
    <submittedName>
        <fullName evidence="3">Adenylate cyclase</fullName>
    </submittedName>
</protein>
<dbReference type="SMART" id="SM00044">
    <property type="entry name" value="CYCc"/>
    <property type="match status" value="1"/>
</dbReference>
<evidence type="ECO:0000259" key="2">
    <source>
        <dbReference type="PROSITE" id="PS50125"/>
    </source>
</evidence>
<feature type="domain" description="Guanylate cyclase" evidence="2">
    <location>
        <begin position="224"/>
        <end position="333"/>
    </location>
</feature>
<dbReference type="GO" id="GO:0009190">
    <property type="term" value="P:cyclic nucleotide biosynthetic process"/>
    <property type="evidence" value="ECO:0007669"/>
    <property type="project" value="InterPro"/>
</dbReference>
<feature type="compositionally biased region" description="Basic and acidic residues" evidence="1">
    <location>
        <begin position="1"/>
        <end position="11"/>
    </location>
</feature>
<dbReference type="GO" id="GO:0035556">
    <property type="term" value="P:intracellular signal transduction"/>
    <property type="evidence" value="ECO:0007669"/>
    <property type="project" value="InterPro"/>
</dbReference>
<evidence type="ECO:0000313" key="3">
    <source>
        <dbReference type="EMBL" id="SNC71428.1"/>
    </source>
</evidence>
<feature type="region of interest" description="Disordered" evidence="1">
    <location>
        <begin position="1"/>
        <end position="35"/>
    </location>
</feature>
<dbReference type="SUPFAM" id="SSF55073">
    <property type="entry name" value="Nucleotide cyclase"/>
    <property type="match status" value="1"/>
</dbReference>